<keyword evidence="2" id="KW-1185">Reference proteome</keyword>
<proteinExistence type="predicted"/>
<dbReference type="RefSeq" id="WP_188683579.1">
    <property type="nucleotide sequence ID" value="NZ_BMKX01000001.1"/>
</dbReference>
<dbReference type="Pfam" id="PF17418">
    <property type="entry name" value="SdpA"/>
    <property type="match status" value="1"/>
</dbReference>
<protein>
    <recommendedName>
        <fullName evidence="3">SdpA family antimicrobial peptide system protein</fullName>
    </recommendedName>
</protein>
<accession>A0ABQ2DA35</accession>
<dbReference type="EMBL" id="BMKX01000001">
    <property type="protein sequence ID" value="GGJ50482.1"/>
    <property type="molecule type" value="Genomic_DNA"/>
</dbReference>
<evidence type="ECO:0000313" key="2">
    <source>
        <dbReference type="Proteomes" id="UP000606115"/>
    </source>
</evidence>
<dbReference type="GeneID" id="303303021"/>
<evidence type="ECO:0008006" key="3">
    <source>
        <dbReference type="Google" id="ProtNLM"/>
    </source>
</evidence>
<reference evidence="2" key="1">
    <citation type="journal article" date="2019" name="Int. J. Syst. Evol. Microbiol.">
        <title>The Global Catalogue of Microorganisms (GCM) 10K type strain sequencing project: providing services to taxonomists for standard genome sequencing and annotation.</title>
        <authorList>
            <consortium name="The Broad Institute Genomics Platform"/>
            <consortium name="The Broad Institute Genome Sequencing Center for Infectious Disease"/>
            <person name="Wu L."/>
            <person name="Ma J."/>
        </authorList>
    </citation>
    <scope>NUCLEOTIDE SEQUENCE [LARGE SCALE GENOMIC DNA]</scope>
    <source>
        <strain evidence="2">CGMCC 1.3685</strain>
    </source>
</reference>
<dbReference type="InterPro" id="IPR023902">
    <property type="entry name" value="Sporulation_SdpA"/>
</dbReference>
<sequence length="193" mass="20424">MQDTPSKAAPGRAAAWGGLLSLIAFVLILALTIAMSLPSNVLASRDGSLLRKTSVELIPQGWAFFTKPPSESEIVPFSVTNDAAPVSALAPPQAEFKNLLGLSRAQRAQGPELAGYVNEVTRWVDCTSSEPGICAQDLLDEGGTPQKFNSTTSAASLCGTIVALETEPVRWSFREFSTSARTAKRAALLEVSC</sequence>
<organism evidence="1 2">
    <name type="scientific">Glutamicibacter ardleyensis</name>
    <dbReference type="NCBI Taxonomy" id="225894"/>
    <lineage>
        <taxon>Bacteria</taxon>
        <taxon>Bacillati</taxon>
        <taxon>Actinomycetota</taxon>
        <taxon>Actinomycetes</taxon>
        <taxon>Micrococcales</taxon>
        <taxon>Micrococcaceae</taxon>
        <taxon>Glutamicibacter</taxon>
    </lineage>
</organism>
<comment type="caution">
    <text evidence="1">The sequence shown here is derived from an EMBL/GenBank/DDBJ whole genome shotgun (WGS) entry which is preliminary data.</text>
</comment>
<gene>
    <name evidence="1" type="ORF">GCM10007173_06240</name>
</gene>
<evidence type="ECO:0000313" key="1">
    <source>
        <dbReference type="EMBL" id="GGJ50482.1"/>
    </source>
</evidence>
<dbReference type="Proteomes" id="UP000606115">
    <property type="component" value="Unassembled WGS sequence"/>
</dbReference>
<name>A0ABQ2DA35_9MICC</name>
<dbReference type="NCBIfam" id="TIGR04034">
    <property type="entry name" value="export_SdpA"/>
    <property type="match status" value="1"/>
</dbReference>